<proteinExistence type="predicted"/>
<dbReference type="EMBL" id="QOKY01000172">
    <property type="protein sequence ID" value="RMZ54927.1"/>
    <property type="molecule type" value="Genomic_DNA"/>
</dbReference>
<feature type="region of interest" description="Disordered" evidence="1">
    <location>
        <begin position="280"/>
        <end position="362"/>
    </location>
</feature>
<dbReference type="PANTHER" id="PTHR11289">
    <property type="entry name" value="BREAST CANCER TYPE 2 SUSCEPTIBILITY PROTEIN BRCA2"/>
    <property type="match status" value="1"/>
</dbReference>
<dbReference type="InterPro" id="IPR015187">
    <property type="entry name" value="BRCA2_OB_1"/>
</dbReference>
<evidence type="ECO:0000313" key="3">
    <source>
        <dbReference type="EMBL" id="RMZ54927.1"/>
    </source>
</evidence>
<feature type="domain" description="BRCA2 OB1" evidence="2">
    <location>
        <begin position="476"/>
        <end position="581"/>
    </location>
</feature>
<evidence type="ECO:0000313" key="4">
    <source>
        <dbReference type="Proteomes" id="UP000279271"/>
    </source>
</evidence>
<dbReference type="SUPFAM" id="SSF50249">
    <property type="entry name" value="Nucleic acid-binding proteins"/>
    <property type="match status" value="2"/>
</dbReference>
<gene>
    <name evidence="3" type="ORF">APUTEX25_000444</name>
</gene>
<feature type="region of interest" description="Disordered" evidence="1">
    <location>
        <begin position="26"/>
        <end position="84"/>
    </location>
</feature>
<feature type="compositionally biased region" description="Basic and acidic residues" evidence="1">
    <location>
        <begin position="50"/>
        <end position="59"/>
    </location>
</feature>
<reference evidence="4" key="1">
    <citation type="journal article" date="2018" name="Algal Res.">
        <title>Characterization of plant carbon substrate utilization by Auxenochlorella protothecoides.</title>
        <authorList>
            <person name="Vogler B.W."/>
            <person name="Starkenburg S.R."/>
            <person name="Sudasinghe N."/>
            <person name="Schambach J.Y."/>
            <person name="Rollin J.A."/>
            <person name="Pattathil S."/>
            <person name="Barry A.N."/>
        </authorList>
    </citation>
    <scope>NUCLEOTIDE SEQUENCE [LARGE SCALE GENOMIC DNA]</scope>
    <source>
        <strain evidence="4">UTEX 25</strain>
    </source>
</reference>
<dbReference type="GO" id="GO:0006355">
    <property type="term" value="P:regulation of DNA-templated transcription"/>
    <property type="evidence" value="ECO:0007669"/>
    <property type="project" value="TreeGrafter"/>
</dbReference>
<evidence type="ECO:0000259" key="2">
    <source>
        <dbReference type="Pfam" id="PF09103"/>
    </source>
</evidence>
<dbReference type="GO" id="GO:0000724">
    <property type="term" value="P:double-strand break repair via homologous recombination"/>
    <property type="evidence" value="ECO:0007669"/>
    <property type="project" value="InterPro"/>
</dbReference>
<accession>A0A3M7KX48</accession>
<dbReference type="Proteomes" id="UP000279271">
    <property type="component" value="Unassembled WGS sequence"/>
</dbReference>
<dbReference type="Gene3D" id="2.40.50.140">
    <property type="entry name" value="Nucleic acid-binding proteins"/>
    <property type="match status" value="3"/>
</dbReference>
<dbReference type="SUPFAM" id="SSF81872">
    <property type="entry name" value="BRCA2 helical domain"/>
    <property type="match status" value="1"/>
</dbReference>
<comment type="caution">
    <text evidence="3">The sequence shown here is derived from an EMBL/GenBank/DDBJ whole genome shotgun (WGS) entry which is preliminary data.</text>
</comment>
<name>A0A3M7KX48_AUXPR</name>
<dbReference type="PANTHER" id="PTHR11289:SF0">
    <property type="entry name" value="BREAST CANCER TYPE 2 SUSCEPTIBILITY PROTEIN"/>
    <property type="match status" value="1"/>
</dbReference>
<evidence type="ECO:0000256" key="1">
    <source>
        <dbReference type="SAM" id="MobiDB-lite"/>
    </source>
</evidence>
<feature type="non-terminal residue" evidence="3">
    <location>
        <position position="958"/>
    </location>
</feature>
<protein>
    <recommendedName>
        <fullName evidence="2">BRCA2 OB1 domain-containing protein</fullName>
    </recommendedName>
</protein>
<sequence length="958" mass="98854">MCTLLPLPEAALECLASCDPEGLRVGQEEEKTPVHNRGLRSIFLQPESSRPTDESKADAPRASASGAGALPEPSQWTQGPDPGALESCLEAAEAAAALERGRAVHPGFTTGLGAAVRVSSANLAAARKLLEEDTPASEQGPTRTSAAAAAAAPVLVAGFSTGAGAPVHVSAGRLEAARWLLDETEGAAPAAADRQGGPIGEGLVEHSPTPGFTTGLGAPVAVTSSRLEAARKLLAEEPPAAKEPCPAPATVAACFSTGLGRPVSVSPSQLAAARKLLTEDPPQAGKTADPAPPAAGPSSPMVGFSTGLGTPVAVLGAGGMTPSTSGPGIKQRKKFQTPRSLGPLVRPRAAPSAPTAGTPDLPRARLHRLGRTLMAQAAEAMAVPPGQAPDAQPPASEPGEALDAAGAQAALLDAGAVAAHASLDWVANALRMVAWKTGRVEAVLGEGAAGRLQTRAMILDALRRRYELEFGRGRCPVLKAVLQHDEPAAQCMVLAVMRATPGDAAVELTDGWYRIWGRLDAPLAALCSSGRIAPGSKLRICGTTLQGAGPGDPLTAAATSSLQLCINGTHRAPDSCRLGRQWHRSTLLPLSLVDPGGGAIPRTLVVVQRVYPPLVWCSLSNGTSLMQTLRAHRATQNAATAHTEKAQTEVAARITAQERERCRTLLAETPAQELGPVQRAYARLQADAGASQGSGEDLSPAQRAALDRLVAERQAQMQAQCEAELGQAETGPEASEVMVTKAVPVQTLLLGEVRHRHRRSGTSGAPTQALCTIWRPGEEMGGVREGSIFSALGLEPRPRRGAANPEARAGLEVQTGRGTRWSLVAHDRTALPPSLEAAAAPRRAWSLACVPRGDAGEVDTAGFCLCVGPVVALGHAAQASQWAFFVDASCPAQSGDHTHPPPWLLAVRLEGAVQGMDWLDPGTHAGAVLELRDVVVGAVDADSRVQQVVADKHSSISP</sequence>
<dbReference type="Pfam" id="PF09103">
    <property type="entry name" value="BRCA-2_OB1"/>
    <property type="match status" value="1"/>
</dbReference>
<feature type="region of interest" description="Disordered" evidence="1">
    <location>
        <begin position="383"/>
        <end position="402"/>
    </location>
</feature>
<organism evidence="3 4">
    <name type="scientific">Auxenochlorella protothecoides</name>
    <name type="common">Green microalga</name>
    <name type="synonym">Chlorella protothecoides</name>
    <dbReference type="NCBI Taxonomy" id="3075"/>
    <lineage>
        <taxon>Eukaryota</taxon>
        <taxon>Viridiplantae</taxon>
        <taxon>Chlorophyta</taxon>
        <taxon>core chlorophytes</taxon>
        <taxon>Trebouxiophyceae</taxon>
        <taxon>Chlorellales</taxon>
        <taxon>Chlorellaceae</taxon>
        <taxon>Auxenochlorella</taxon>
    </lineage>
</organism>
<dbReference type="InterPro" id="IPR015525">
    <property type="entry name" value="BRCA2"/>
</dbReference>
<dbReference type="InterPro" id="IPR012340">
    <property type="entry name" value="NA-bd_OB-fold"/>
</dbReference>
<dbReference type="InterPro" id="IPR036315">
    <property type="entry name" value="BRCA2_hlx_sf"/>
</dbReference>
<dbReference type="AlphaFoldDB" id="A0A3M7KX48"/>